<evidence type="ECO:0000256" key="6">
    <source>
        <dbReference type="RuleBase" id="RU364082"/>
    </source>
</evidence>
<dbReference type="Proteomes" id="UP000067711">
    <property type="component" value="Chromosome 1"/>
</dbReference>
<comment type="catalytic activity">
    <reaction evidence="5 6">
        <text>dTDP-beta-L-rhamnose + NADP(+) = dTDP-4-dehydro-beta-L-rhamnose + NADPH + H(+)</text>
        <dbReference type="Rhea" id="RHEA:21796"/>
        <dbReference type="ChEBI" id="CHEBI:15378"/>
        <dbReference type="ChEBI" id="CHEBI:57510"/>
        <dbReference type="ChEBI" id="CHEBI:57783"/>
        <dbReference type="ChEBI" id="CHEBI:58349"/>
        <dbReference type="ChEBI" id="CHEBI:62830"/>
        <dbReference type="EC" id="1.1.1.133"/>
    </reaction>
</comment>
<dbReference type="GO" id="GO:0005829">
    <property type="term" value="C:cytosol"/>
    <property type="evidence" value="ECO:0007669"/>
    <property type="project" value="TreeGrafter"/>
</dbReference>
<dbReference type="EC" id="1.1.1.133" evidence="3 6"/>
<comment type="pathway">
    <text evidence="1 6">Carbohydrate biosynthesis; dTDP-L-rhamnose biosynthesis.</text>
</comment>
<name>A0A1B4FZJ4_9BURK</name>
<evidence type="ECO:0000256" key="3">
    <source>
        <dbReference type="ARBA" id="ARBA00012929"/>
    </source>
</evidence>
<feature type="domain" description="RmlD-like substrate binding" evidence="7">
    <location>
        <begin position="10"/>
        <end position="297"/>
    </location>
</feature>
<evidence type="ECO:0000256" key="2">
    <source>
        <dbReference type="ARBA" id="ARBA00010944"/>
    </source>
</evidence>
<dbReference type="GO" id="GO:0008831">
    <property type="term" value="F:dTDP-4-dehydrorhamnose reductase activity"/>
    <property type="evidence" value="ECO:0007669"/>
    <property type="project" value="UniProtKB-EC"/>
</dbReference>
<evidence type="ECO:0000256" key="5">
    <source>
        <dbReference type="ARBA" id="ARBA00048200"/>
    </source>
</evidence>
<dbReference type="InterPro" id="IPR029903">
    <property type="entry name" value="RmlD-like-bd"/>
</dbReference>
<comment type="function">
    <text evidence="6">Catalyzes the reduction of dTDP-6-deoxy-L-lyxo-4-hexulose to yield dTDP-L-rhamnose.</text>
</comment>
<dbReference type="NCBIfam" id="TIGR01214">
    <property type="entry name" value="rmlD"/>
    <property type="match status" value="1"/>
</dbReference>
<dbReference type="FunFam" id="3.40.50.720:FF:000159">
    <property type="entry name" value="dTDP-4-dehydrorhamnose reductase"/>
    <property type="match status" value="1"/>
</dbReference>
<accession>A0A1B4FZJ4</accession>
<keyword evidence="6" id="KW-0521">NADP</keyword>
<sequence length="309" mass="33298">MSLDRHPQQRILVTGVNGQVGFELARTLQGLGTVVALDRGALDLADPDRIRAVMREIRPTLIVNPAAYTAVDKAEQERDLAIAINGVAPGVLAEEAKRLGVPLIHYSTDYVFDGVKDGEYTETDPTCPQNVYGESKLAGEVAIAASGAAHLIFRTSWVYGARGRNFMLTMLRLGNERNELKVVFDQIGAPTWSNTIATLTAHVVAQARGAADPAAWWAERSGVYHLNAANSTSWHGFATAIFELAGLRNPPRVLPIPASDYPTPARRPMNSRMSNDKLCDVFGIAAPDWREALQLCLSGGMLAAPGVGV</sequence>
<keyword evidence="6" id="KW-0560">Oxidoreductase</keyword>
<gene>
    <name evidence="8" type="ORF">WS71_16990</name>
</gene>
<dbReference type="EMBL" id="CP013389">
    <property type="protein sequence ID" value="AOJ09079.1"/>
    <property type="molecule type" value="Genomic_DNA"/>
</dbReference>
<dbReference type="AlphaFoldDB" id="A0A1B4FZJ4"/>
<dbReference type="SUPFAM" id="SSF51735">
    <property type="entry name" value="NAD(P)-binding Rossmann-fold domains"/>
    <property type="match status" value="1"/>
</dbReference>
<dbReference type="Gene3D" id="3.40.50.720">
    <property type="entry name" value="NAD(P)-binding Rossmann-like Domain"/>
    <property type="match status" value="1"/>
</dbReference>
<dbReference type="RefSeq" id="WP_066486998.1">
    <property type="nucleotide sequence ID" value="NZ_CP013389.1"/>
</dbReference>
<dbReference type="PANTHER" id="PTHR10491:SF4">
    <property type="entry name" value="METHIONINE ADENOSYLTRANSFERASE 2 SUBUNIT BETA"/>
    <property type="match status" value="1"/>
</dbReference>
<dbReference type="Pfam" id="PF04321">
    <property type="entry name" value="RmlD_sub_bind"/>
    <property type="match status" value="1"/>
</dbReference>
<protein>
    <recommendedName>
        <fullName evidence="4 6">dTDP-4-dehydrorhamnose reductase</fullName>
        <ecNumber evidence="3 6">1.1.1.133</ecNumber>
    </recommendedName>
</protein>
<dbReference type="InterPro" id="IPR005913">
    <property type="entry name" value="dTDP_dehydrorham_reduct"/>
</dbReference>
<proteinExistence type="inferred from homology"/>
<evidence type="ECO:0000256" key="1">
    <source>
        <dbReference type="ARBA" id="ARBA00004781"/>
    </source>
</evidence>
<dbReference type="InterPro" id="IPR036291">
    <property type="entry name" value="NAD(P)-bd_dom_sf"/>
</dbReference>
<evidence type="ECO:0000259" key="7">
    <source>
        <dbReference type="Pfam" id="PF04321"/>
    </source>
</evidence>
<dbReference type="Gene3D" id="3.90.25.10">
    <property type="entry name" value="UDP-galactose 4-epimerase, domain 1"/>
    <property type="match status" value="1"/>
</dbReference>
<organism evidence="8 9">
    <name type="scientific">Burkholderia mayonis</name>
    <dbReference type="NCBI Taxonomy" id="1385591"/>
    <lineage>
        <taxon>Bacteria</taxon>
        <taxon>Pseudomonadati</taxon>
        <taxon>Pseudomonadota</taxon>
        <taxon>Betaproteobacteria</taxon>
        <taxon>Burkholderiales</taxon>
        <taxon>Burkholderiaceae</taxon>
        <taxon>Burkholderia</taxon>
        <taxon>pseudomallei group</taxon>
    </lineage>
</organism>
<comment type="similarity">
    <text evidence="2 6">Belongs to the dTDP-4-dehydrorhamnose reductase family.</text>
</comment>
<evidence type="ECO:0000313" key="9">
    <source>
        <dbReference type="Proteomes" id="UP000067711"/>
    </source>
</evidence>
<evidence type="ECO:0000256" key="4">
    <source>
        <dbReference type="ARBA" id="ARBA00017099"/>
    </source>
</evidence>
<dbReference type="CDD" id="cd05254">
    <property type="entry name" value="dTDP_HR_like_SDR_e"/>
    <property type="match status" value="1"/>
</dbReference>
<reference evidence="8 9" key="1">
    <citation type="submission" date="2015-12" db="EMBL/GenBank/DDBJ databases">
        <title>Diversity of Burkholderia near neighbor genomes.</title>
        <authorList>
            <person name="Sahl J."/>
            <person name="Wagner D."/>
            <person name="Keim P."/>
        </authorList>
    </citation>
    <scope>NUCLEOTIDE SEQUENCE [LARGE SCALE GENOMIC DNA]</scope>
    <source>
        <strain evidence="8 9">BDU8</strain>
    </source>
</reference>
<dbReference type="PANTHER" id="PTHR10491">
    <property type="entry name" value="DTDP-4-DEHYDRORHAMNOSE REDUCTASE"/>
    <property type="match status" value="1"/>
</dbReference>
<dbReference type="UniPathway" id="UPA00124"/>
<dbReference type="GO" id="GO:0019305">
    <property type="term" value="P:dTDP-rhamnose biosynthetic process"/>
    <property type="evidence" value="ECO:0007669"/>
    <property type="project" value="UniProtKB-UniPathway"/>
</dbReference>
<evidence type="ECO:0000313" key="8">
    <source>
        <dbReference type="EMBL" id="AOJ09079.1"/>
    </source>
</evidence>
<comment type="cofactor">
    <cofactor evidence="6">
        <name>Mg(2+)</name>
        <dbReference type="ChEBI" id="CHEBI:18420"/>
    </cofactor>
    <text evidence="6">Binds 1 Mg(2+) ion per monomer.</text>
</comment>